<evidence type="ECO:0000313" key="4">
    <source>
        <dbReference type="Proteomes" id="UP000294802"/>
    </source>
</evidence>
<sequence length="188" mass="21884">MIDFKNETRQRIISHTLKQFNLSMADNEIYIDTDARHFAQSKHDLMQGILKIYDLTMTTKSNVSNLFVDEVLSYFEEKEIYGSYNQSLTGTTGINYKINFVINPRKHKPEILIDFVNDLNFNVFTTDAFKYKDVVNERYHLEGIKPVYKIIANDEDNKLSDKVLMAARSEDIEIVRWSDKAKVAAIVD</sequence>
<proteinExistence type="predicted"/>
<comment type="caution">
    <text evidence="3">The sequence shown here is derived from an EMBL/GenBank/DDBJ whole genome shotgun (WGS) entry which is preliminary data.</text>
</comment>
<dbReference type="InterPro" id="IPR014961">
    <property type="entry name" value="DUF1829"/>
</dbReference>
<gene>
    <name evidence="3" type="ORF">ERX29_09825</name>
</gene>
<dbReference type="Proteomes" id="UP000294802">
    <property type="component" value="Unassembled WGS sequence"/>
</dbReference>
<dbReference type="OrthoDB" id="1321863at2"/>
<organism evidence="3 4">
    <name type="scientific">Macrococcus lamae</name>
    <dbReference type="NCBI Taxonomy" id="198484"/>
    <lineage>
        <taxon>Bacteria</taxon>
        <taxon>Bacillati</taxon>
        <taxon>Bacillota</taxon>
        <taxon>Bacilli</taxon>
        <taxon>Bacillales</taxon>
        <taxon>Staphylococcaceae</taxon>
        <taxon>Macrococcus</taxon>
    </lineage>
</organism>
<feature type="domain" description="DUF1828" evidence="1">
    <location>
        <begin position="3"/>
        <end position="52"/>
    </location>
</feature>
<name>A0A4R6BSD2_9STAP</name>
<evidence type="ECO:0000259" key="1">
    <source>
        <dbReference type="Pfam" id="PF08861"/>
    </source>
</evidence>
<dbReference type="EMBL" id="SCWB01000019">
    <property type="protein sequence ID" value="TDM06998.1"/>
    <property type="molecule type" value="Genomic_DNA"/>
</dbReference>
<evidence type="ECO:0000259" key="2">
    <source>
        <dbReference type="Pfam" id="PF08862"/>
    </source>
</evidence>
<dbReference type="InterPro" id="IPR014960">
    <property type="entry name" value="DUF1828"/>
</dbReference>
<accession>A0A4R6BSD2</accession>
<keyword evidence="4" id="KW-1185">Reference proteome</keyword>
<reference evidence="3 4" key="1">
    <citation type="submission" date="2019-01" db="EMBL/GenBank/DDBJ databases">
        <title>Draft genome sequences of the type strains of six Macrococcus species.</title>
        <authorList>
            <person name="Mazhar S."/>
            <person name="Altermann E."/>
            <person name="Hill C."/>
            <person name="Mcauliffe O."/>
        </authorList>
    </citation>
    <scope>NUCLEOTIDE SEQUENCE [LARGE SCALE GENOMIC DNA]</scope>
    <source>
        <strain evidence="3 4">CCM4815</strain>
    </source>
</reference>
<dbReference type="Pfam" id="PF08861">
    <property type="entry name" value="DUF1828"/>
    <property type="match status" value="1"/>
</dbReference>
<dbReference type="Pfam" id="PF08862">
    <property type="entry name" value="DUF1829"/>
    <property type="match status" value="1"/>
</dbReference>
<evidence type="ECO:0000313" key="3">
    <source>
        <dbReference type="EMBL" id="TDM06998.1"/>
    </source>
</evidence>
<protein>
    <submittedName>
        <fullName evidence="3">DUF1829 domain-containing protein</fullName>
    </submittedName>
</protein>
<feature type="domain" description="DUF1829" evidence="2">
    <location>
        <begin position="90"/>
        <end position="180"/>
    </location>
</feature>
<dbReference type="AlphaFoldDB" id="A0A4R6BSD2"/>